<accession>A0A1F7X384</accession>
<organism evidence="4 5">
    <name type="scientific">Candidatus Woesebacteria bacterium RBG_13_34_9</name>
    <dbReference type="NCBI Taxonomy" id="1802477"/>
    <lineage>
        <taxon>Bacteria</taxon>
        <taxon>Candidatus Woeseibacteriota</taxon>
    </lineage>
</organism>
<sequence length="385" mass="43636">MQKLEKIQTPPEEKKDLDKDEISKVQFDRKRIIFSKIKRRLFRHVWVIRVGLLIGIFLLIFLGFLGLGRILGNTNLGFYLGLVRNFVLSPGEKIGNKDGVTNILILGKGGGGHEAPDLTDTIILVSVNHKDNSIHTISLPRDIWIKDLRTKLNSIYYWGNQKSDGGGLALAKAVVEEVTGQPVYYAVVLDFSSFKEIIDIIGGVNVNVVEGFTDEKFPITGKENDLCEGDKEYKCRYETISFEEGWQYMNGDMALKFVRSRNAEGDEGTDFAREKRQQLILSSIKQKILSKEILLSPKTLISLKNYILQKTETDVTASEAAILARWILAAGNKVSSTVLPEDLLERPSYSPKYDNLYVFVPRSGNWDKVYEWVECFLKNENCSRN</sequence>
<dbReference type="Proteomes" id="UP000179219">
    <property type="component" value="Unassembled WGS sequence"/>
</dbReference>
<keyword evidence="2" id="KW-0812">Transmembrane</keyword>
<feature type="transmembrane region" description="Helical" evidence="2">
    <location>
        <begin position="46"/>
        <end position="67"/>
    </location>
</feature>
<dbReference type="AlphaFoldDB" id="A0A1F7X384"/>
<dbReference type="Gene3D" id="3.40.630.190">
    <property type="entry name" value="LCP protein"/>
    <property type="match status" value="1"/>
</dbReference>
<evidence type="ECO:0000313" key="5">
    <source>
        <dbReference type="Proteomes" id="UP000179219"/>
    </source>
</evidence>
<comment type="caution">
    <text evidence="4">The sequence shown here is derived from an EMBL/GenBank/DDBJ whole genome shotgun (WGS) entry which is preliminary data.</text>
</comment>
<evidence type="ECO:0000313" key="4">
    <source>
        <dbReference type="EMBL" id="OGM09536.1"/>
    </source>
</evidence>
<dbReference type="PANTHER" id="PTHR33392:SF6">
    <property type="entry name" value="POLYISOPRENYL-TEICHOIC ACID--PEPTIDOGLYCAN TEICHOIC ACID TRANSFERASE TAGU"/>
    <property type="match status" value="1"/>
</dbReference>
<dbReference type="InterPro" id="IPR050922">
    <property type="entry name" value="LytR/CpsA/Psr_CW_biosynth"/>
</dbReference>
<evidence type="ECO:0000259" key="3">
    <source>
        <dbReference type="Pfam" id="PF03816"/>
    </source>
</evidence>
<dbReference type="EMBL" id="MGFP01000021">
    <property type="protein sequence ID" value="OGM09536.1"/>
    <property type="molecule type" value="Genomic_DNA"/>
</dbReference>
<keyword evidence="2" id="KW-0472">Membrane</keyword>
<dbReference type="InterPro" id="IPR004474">
    <property type="entry name" value="LytR_CpsA_psr"/>
</dbReference>
<dbReference type="Pfam" id="PF03816">
    <property type="entry name" value="LytR_cpsA_psr"/>
    <property type="match status" value="1"/>
</dbReference>
<proteinExistence type="inferred from homology"/>
<keyword evidence="2" id="KW-1133">Transmembrane helix</keyword>
<comment type="similarity">
    <text evidence="1">Belongs to the LytR/CpsA/Psr (LCP) family.</text>
</comment>
<evidence type="ECO:0000256" key="1">
    <source>
        <dbReference type="ARBA" id="ARBA00006068"/>
    </source>
</evidence>
<gene>
    <name evidence="4" type="ORF">A2159_00075</name>
</gene>
<reference evidence="4 5" key="1">
    <citation type="journal article" date="2016" name="Nat. Commun.">
        <title>Thousands of microbial genomes shed light on interconnected biogeochemical processes in an aquifer system.</title>
        <authorList>
            <person name="Anantharaman K."/>
            <person name="Brown C.T."/>
            <person name="Hug L.A."/>
            <person name="Sharon I."/>
            <person name="Castelle C.J."/>
            <person name="Probst A.J."/>
            <person name="Thomas B.C."/>
            <person name="Singh A."/>
            <person name="Wilkins M.J."/>
            <person name="Karaoz U."/>
            <person name="Brodie E.L."/>
            <person name="Williams K.H."/>
            <person name="Hubbard S.S."/>
            <person name="Banfield J.F."/>
        </authorList>
    </citation>
    <scope>NUCLEOTIDE SEQUENCE [LARGE SCALE GENOMIC DNA]</scope>
</reference>
<evidence type="ECO:0000256" key="2">
    <source>
        <dbReference type="SAM" id="Phobius"/>
    </source>
</evidence>
<dbReference type="NCBIfam" id="TIGR00350">
    <property type="entry name" value="lytR_cpsA_psr"/>
    <property type="match status" value="1"/>
</dbReference>
<protein>
    <recommendedName>
        <fullName evidence="3">Cell envelope-related transcriptional attenuator domain-containing protein</fullName>
    </recommendedName>
</protein>
<name>A0A1F7X384_9BACT</name>
<dbReference type="PANTHER" id="PTHR33392">
    <property type="entry name" value="POLYISOPRENYL-TEICHOIC ACID--PEPTIDOGLYCAN TEICHOIC ACID TRANSFERASE TAGU"/>
    <property type="match status" value="1"/>
</dbReference>
<feature type="domain" description="Cell envelope-related transcriptional attenuator" evidence="3">
    <location>
        <begin position="119"/>
        <end position="289"/>
    </location>
</feature>